<dbReference type="Gene3D" id="3.40.50.1820">
    <property type="entry name" value="alpha/beta hydrolase"/>
    <property type="match status" value="1"/>
</dbReference>
<organism evidence="2 3">
    <name type="scientific">Elstera cyanobacteriorum</name>
    <dbReference type="NCBI Taxonomy" id="2022747"/>
    <lineage>
        <taxon>Bacteria</taxon>
        <taxon>Pseudomonadati</taxon>
        <taxon>Pseudomonadota</taxon>
        <taxon>Alphaproteobacteria</taxon>
        <taxon>Rhodospirillales</taxon>
        <taxon>Rhodospirillaceae</taxon>
        <taxon>Elstera</taxon>
    </lineage>
</organism>
<accession>A0A255XXP5</accession>
<feature type="chain" id="PRO_5012084231" description="Esterase" evidence="1">
    <location>
        <begin position="28"/>
        <end position="293"/>
    </location>
</feature>
<gene>
    <name evidence="2" type="ORF">CHR90_01370</name>
</gene>
<sequence length="293" mass="31046">MRTPIAAPFRRLARLLAGLLLAAPALAGGQITAETLDSPRLGRPLPYRLYTPGEGSGRLPVLYLFHGLRGDETDWPKDGGIAAILDAAIHAGEIPPLFAVMPGVGNSWYVDSEAFGPIATVLSDDLLPAIDTKLPTQACRTGRAVAGLSMGGLGAVLQGLRHPDRYGAIISLSGSLFDPVPPNADPAVLARFRMFGPVLGVPISVERYNAANPFLTLAALPTQGPRPDLWVAAGDDDYPMILVGSAKLHIEAQRAGLASEFRVIDGGHAWGTWRRGLFDALVWLGPRLKPCAD</sequence>
<keyword evidence="3" id="KW-1185">Reference proteome</keyword>
<dbReference type="PANTHER" id="PTHR48098">
    <property type="entry name" value="ENTEROCHELIN ESTERASE-RELATED"/>
    <property type="match status" value="1"/>
</dbReference>
<dbReference type="EMBL" id="NOXS01000020">
    <property type="protein sequence ID" value="OYQ21779.1"/>
    <property type="molecule type" value="Genomic_DNA"/>
</dbReference>
<dbReference type="OrthoDB" id="9784036at2"/>
<feature type="signal peptide" evidence="1">
    <location>
        <begin position="1"/>
        <end position="27"/>
    </location>
</feature>
<evidence type="ECO:0000256" key="1">
    <source>
        <dbReference type="SAM" id="SignalP"/>
    </source>
</evidence>
<evidence type="ECO:0000313" key="2">
    <source>
        <dbReference type="EMBL" id="OYQ21779.1"/>
    </source>
</evidence>
<evidence type="ECO:0000313" key="3">
    <source>
        <dbReference type="Proteomes" id="UP000216361"/>
    </source>
</evidence>
<dbReference type="InterPro" id="IPR000801">
    <property type="entry name" value="Esterase-like"/>
</dbReference>
<dbReference type="Pfam" id="PF00756">
    <property type="entry name" value="Esterase"/>
    <property type="match status" value="1"/>
</dbReference>
<dbReference type="SUPFAM" id="SSF53474">
    <property type="entry name" value="alpha/beta-Hydrolases"/>
    <property type="match status" value="1"/>
</dbReference>
<dbReference type="Proteomes" id="UP000216361">
    <property type="component" value="Unassembled WGS sequence"/>
</dbReference>
<dbReference type="GO" id="GO:0016747">
    <property type="term" value="F:acyltransferase activity, transferring groups other than amino-acyl groups"/>
    <property type="evidence" value="ECO:0007669"/>
    <property type="project" value="TreeGrafter"/>
</dbReference>
<name>A0A255XXP5_9PROT</name>
<keyword evidence="1" id="KW-0732">Signal</keyword>
<dbReference type="InterPro" id="IPR050583">
    <property type="entry name" value="Mycobacterial_A85_antigen"/>
</dbReference>
<protein>
    <recommendedName>
        <fullName evidence="4">Esterase</fullName>
    </recommendedName>
</protein>
<evidence type="ECO:0008006" key="4">
    <source>
        <dbReference type="Google" id="ProtNLM"/>
    </source>
</evidence>
<reference evidence="2 3" key="1">
    <citation type="submission" date="2017-07" db="EMBL/GenBank/DDBJ databases">
        <title>Elstera cyanobacteriorum sp. nov., a novel bacterium isolated from cyanobacterial aggregates in a eutrophic lake.</title>
        <authorList>
            <person name="Cai H."/>
        </authorList>
    </citation>
    <scope>NUCLEOTIDE SEQUENCE [LARGE SCALE GENOMIC DNA]</scope>
    <source>
        <strain evidence="2 3">TH019</strain>
    </source>
</reference>
<dbReference type="AlphaFoldDB" id="A0A255XXP5"/>
<dbReference type="InterPro" id="IPR029058">
    <property type="entry name" value="AB_hydrolase_fold"/>
</dbReference>
<dbReference type="PANTHER" id="PTHR48098:SF1">
    <property type="entry name" value="DIACYLGLYCEROL ACYLTRANSFERASE_MYCOLYLTRANSFERASE AG85A"/>
    <property type="match status" value="1"/>
</dbReference>
<proteinExistence type="predicted"/>
<dbReference type="RefSeq" id="WP_094406966.1">
    <property type="nucleotide sequence ID" value="NZ_BMJZ01000011.1"/>
</dbReference>
<comment type="caution">
    <text evidence="2">The sequence shown here is derived from an EMBL/GenBank/DDBJ whole genome shotgun (WGS) entry which is preliminary data.</text>
</comment>